<dbReference type="EMBL" id="CP048029">
    <property type="protein sequence ID" value="QIK38259.1"/>
    <property type="molecule type" value="Genomic_DNA"/>
</dbReference>
<sequence>MAEAFHHGVEIVDIDDGLRPIQTARSSVIGVVGTAHDATDAAVPLHTPILLTTPRSAAILGSAGTLPAAVSAIHAQGYSPLIVAVRVADVPDDPNTTADERLAAVIGGTDAGAGARTGIAALETLRSVLGCCVSQPTSAPLSPSVAA</sequence>
<evidence type="ECO:0000313" key="1">
    <source>
        <dbReference type="EMBL" id="QIK38259.1"/>
    </source>
</evidence>
<gene>
    <name evidence="1" type="ORF">GWK36_10035</name>
</gene>
<evidence type="ECO:0000313" key="2">
    <source>
        <dbReference type="Proteomes" id="UP000502699"/>
    </source>
</evidence>
<name>A0A6G7VDY9_9GAMM</name>
<organism evidence="1 2">
    <name type="scientific">Caldichromatium japonicum</name>
    <dbReference type="NCBI Taxonomy" id="2699430"/>
    <lineage>
        <taxon>Bacteria</taxon>
        <taxon>Pseudomonadati</taxon>
        <taxon>Pseudomonadota</taxon>
        <taxon>Gammaproteobacteria</taxon>
        <taxon>Chromatiales</taxon>
        <taxon>Chromatiaceae</taxon>
        <taxon>Caldichromatium</taxon>
    </lineage>
</organism>
<dbReference type="InterPro" id="IPR052042">
    <property type="entry name" value="Tail_sheath_structural"/>
</dbReference>
<dbReference type="AlphaFoldDB" id="A0A6G7VDY9"/>
<dbReference type="RefSeq" id="WP_166271018.1">
    <property type="nucleotide sequence ID" value="NZ_CP048029.1"/>
</dbReference>
<proteinExistence type="predicted"/>
<reference evidence="2" key="1">
    <citation type="submission" date="2020-01" db="EMBL/GenBank/DDBJ databases">
        <title>Caldichromatium gen. nov., sp. nov., a thermophilic purple sulfur bacterium member of the family Chromatiaceae isolated from Nakabusa hot spring, Japan.</title>
        <authorList>
            <person name="Saini M.K."/>
            <person name="Hanada S."/>
            <person name="Tank M."/>
        </authorList>
    </citation>
    <scope>NUCLEOTIDE SEQUENCE [LARGE SCALE GENOMIC DNA]</scope>
    <source>
        <strain evidence="2">No.7</strain>
    </source>
</reference>
<dbReference type="PANTHER" id="PTHR35861:SF1">
    <property type="entry name" value="PHAGE TAIL SHEATH PROTEIN"/>
    <property type="match status" value="1"/>
</dbReference>
<keyword evidence="2" id="KW-1185">Reference proteome</keyword>
<protein>
    <submittedName>
        <fullName evidence="1">Uncharacterized protein</fullName>
    </submittedName>
</protein>
<accession>A0A6G7VDY9</accession>
<dbReference type="KEGG" id="cjap:GWK36_10035"/>
<dbReference type="Proteomes" id="UP000502699">
    <property type="component" value="Chromosome"/>
</dbReference>
<dbReference type="PANTHER" id="PTHR35861">
    <property type="match status" value="1"/>
</dbReference>